<dbReference type="InterPro" id="IPR007688">
    <property type="entry name" value="Conjugal_tfr_TrbL/VirB6"/>
</dbReference>
<feature type="transmembrane region" description="Helical" evidence="6">
    <location>
        <begin position="89"/>
        <end position="106"/>
    </location>
</feature>
<feature type="transmembrane region" description="Helical" evidence="6">
    <location>
        <begin position="175"/>
        <end position="193"/>
    </location>
</feature>
<reference evidence="8 9" key="1">
    <citation type="submission" date="2018-06" db="EMBL/GenBank/DDBJ databases">
        <authorList>
            <consortium name="Pathogen Informatics"/>
            <person name="Doyle S."/>
        </authorList>
    </citation>
    <scope>NUCLEOTIDE SEQUENCE [LARGE SCALE GENOMIC DNA]</scope>
    <source>
        <strain evidence="8 9">NCTC7914</strain>
    </source>
</reference>
<sequence>MIGKRRELTLTVLLVAFCLATPTLALAADSQLGSSGIMNEVLVRFHNATEKWLPAIQSAAERLFLALATISMVWTFGMMVMRKAEMGEFFSEFIRFLVVFGFYWWLLKNAMGGLQIADSIVRSLSQLGSEAGKLGSTDLKPSSIVDLGFELYDRTVEATDQLSWREMGRQISMEFMAIAILLVLAIVGINLLVLLASSWFLLYAGVFFLGFGGSRWTSDIATNYYRAVLGVGAQLFAMVLLIAIGKDFIQTFASKISDDVAVQELAVMLVVSVLLLFLVNKIPPMIAALVGGAGSASTGIGNFSAGAAVGAATTAASYMGKGASSMMTGGTNLVGSMQALTSAFKGAQSSVSAGTDISSRVSGMLGGPGSHSGASPGSSSPGGASPLGSVMGTSSSSSGAIAQTAFSAGGEFSPVDQAPALSSSGQSAETAGGTGASSGEGAEGGAAGTAGTVSSRDSSSGGQGGGDAGGQAASGGGSGAKGGKGEGTSSSSSSKIGNAGRIALQMTANLASGTGRVSQSRIDKTLGGRLATEISDSESSRHAAMDTRSASRDFEPDAEVQSFSESKQDKT</sequence>
<gene>
    <name evidence="8" type="ORF">NCTC7914_00757</name>
</gene>
<accession>A0A379KFF5</accession>
<dbReference type="AlphaFoldDB" id="A0A379KFF5"/>
<feature type="compositionally biased region" description="Low complexity" evidence="5">
    <location>
        <begin position="371"/>
        <end position="396"/>
    </location>
</feature>
<dbReference type="GO" id="GO:0016020">
    <property type="term" value="C:membrane"/>
    <property type="evidence" value="ECO:0007669"/>
    <property type="project" value="UniProtKB-SubCell"/>
</dbReference>
<comment type="subcellular location">
    <subcellularLocation>
        <location evidence="1">Membrane</location>
        <topology evidence="1">Multi-pass membrane protein</topology>
    </subcellularLocation>
</comment>
<feature type="compositionally biased region" description="Low complexity" evidence="5">
    <location>
        <begin position="487"/>
        <end position="500"/>
    </location>
</feature>
<dbReference type="NCBIfam" id="TIGR02783">
    <property type="entry name" value="TrbL_P"/>
    <property type="match status" value="1"/>
</dbReference>
<evidence type="ECO:0000256" key="1">
    <source>
        <dbReference type="ARBA" id="ARBA00004141"/>
    </source>
</evidence>
<name>A0A379KFF5_PSEPU</name>
<keyword evidence="4 6" id="KW-0472">Membrane</keyword>
<keyword evidence="7" id="KW-0732">Signal</keyword>
<feature type="transmembrane region" description="Helical" evidence="6">
    <location>
        <begin position="261"/>
        <end position="279"/>
    </location>
</feature>
<feature type="compositionally biased region" description="Gly residues" evidence="5">
    <location>
        <begin position="461"/>
        <end position="486"/>
    </location>
</feature>
<feature type="transmembrane region" description="Helical" evidence="6">
    <location>
        <begin position="224"/>
        <end position="249"/>
    </location>
</feature>
<feature type="transmembrane region" description="Helical" evidence="6">
    <location>
        <begin position="200"/>
        <end position="218"/>
    </location>
</feature>
<feature type="chain" id="PRO_5016664409" evidence="7">
    <location>
        <begin position="28"/>
        <end position="571"/>
    </location>
</feature>
<evidence type="ECO:0000313" key="8">
    <source>
        <dbReference type="EMBL" id="SUD66695.1"/>
    </source>
</evidence>
<feature type="compositionally biased region" description="Basic and acidic residues" evidence="5">
    <location>
        <begin position="538"/>
        <end position="555"/>
    </location>
</feature>
<evidence type="ECO:0000256" key="4">
    <source>
        <dbReference type="ARBA" id="ARBA00023136"/>
    </source>
</evidence>
<feature type="signal peptide" evidence="7">
    <location>
        <begin position="1"/>
        <end position="27"/>
    </location>
</feature>
<evidence type="ECO:0000256" key="7">
    <source>
        <dbReference type="SAM" id="SignalP"/>
    </source>
</evidence>
<feature type="transmembrane region" description="Helical" evidence="6">
    <location>
        <begin position="63"/>
        <end position="82"/>
    </location>
</feature>
<feature type="compositionally biased region" description="Gly residues" evidence="5">
    <location>
        <begin position="432"/>
        <end position="448"/>
    </location>
</feature>
<keyword evidence="3 6" id="KW-1133">Transmembrane helix</keyword>
<feature type="region of interest" description="Disordered" evidence="5">
    <location>
        <begin position="410"/>
        <end position="571"/>
    </location>
</feature>
<dbReference type="RefSeq" id="WP_115273239.1">
    <property type="nucleotide sequence ID" value="NZ_UGUY01000001.1"/>
</dbReference>
<dbReference type="Proteomes" id="UP000254602">
    <property type="component" value="Unassembled WGS sequence"/>
</dbReference>
<evidence type="ECO:0000313" key="9">
    <source>
        <dbReference type="Proteomes" id="UP000254602"/>
    </source>
</evidence>
<dbReference type="InterPro" id="IPR014150">
    <property type="entry name" value="Conjugal_tfr_TrbL"/>
</dbReference>
<feature type="compositionally biased region" description="Polar residues" evidence="5">
    <location>
        <begin position="506"/>
        <end position="520"/>
    </location>
</feature>
<organism evidence="8 9">
    <name type="scientific">Pseudomonas putida</name>
    <name type="common">Arthrobacter siderocapsulatus</name>
    <dbReference type="NCBI Taxonomy" id="303"/>
    <lineage>
        <taxon>Bacteria</taxon>
        <taxon>Pseudomonadati</taxon>
        <taxon>Pseudomonadota</taxon>
        <taxon>Gammaproteobacteria</taxon>
        <taxon>Pseudomonadales</taxon>
        <taxon>Pseudomonadaceae</taxon>
        <taxon>Pseudomonas</taxon>
    </lineage>
</organism>
<keyword evidence="2 6" id="KW-0812">Transmembrane</keyword>
<dbReference type="GO" id="GO:0030255">
    <property type="term" value="P:protein secretion by the type IV secretion system"/>
    <property type="evidence" value="ECO:0007669"/>
    <property type="project" value="InterPro"/>
</dbReference>
<evidence type="ECO:0000256" key="5">
    <source>
        <dbReference type="SAM" id="MobiDB-lite"/>
    </source>
</evidence>
<evidence type="ECO:0000256" key="2">
    <source>
        <dbReference type="ARBA" id="ARBA00022692"/>
    </source>
</evidence>
<dbReference type="Pfam" id="PF04610">
    <property type="entry name" value="TrbL"/>
    <property type="match status" value="1"/>
</dbReference>
<evidence type="ECO:0000256" key="6">
    <source>
        <dbReference type="SAM" id="Phobius"/>
    </source>
</evidence>
<feature type="compositionally biased region" description="Low complexity" evidence="5">
    <location>
        <begin position="449"/>
        <end position="460"/>
    </location>
</feature>
<feature type="region of interest" description="Disordered" evidence="5">
    <location>
        <begin position="358"/>
        <end position="396"/>
    </location>
</feature>
<evidence type="ECO:0000256" key="3">
    <source>
        <dbReference type="ARBA" id="ARBA00022989"/>
    </source>
</evidence>
<dbReference type="EMBL" id="UGUY01000001">
    <property type="protein sequence ID" value="SUD66695.1"/>
    <property type="molecule type" value="Genomic_DNA"/>
</dbReference>
<feature type="compositionally biased region" description="Low complexity" evidence="5">
    <location>
        <begin position="422"/>
        <end position="431"/>
    </location>
</feature>
<protein>
    <submittedName>
        <fullName evidence="8">Mating pair formation protein TrbL</fullName>
    </submittedName>
</protein>
<proteinExistence type="predicted"/>